<dbReference type="PANTHER" id="PTHR11481">
    <property type="entry name" value="IMMUNOGLOBULIN FC RECEPTOR"/>
    <property type="match status" value="1"/>
</dbReference>
<dbReference type="STRING" id="55544.A0A4D9DHC0"/>
<sequence length="506" mass="55623">MARIQFFRDNQRIDTKGLFLPGYGYTDFIQLLGVSGSQAGAYTCDYWKTESGREIPSEMSRPTSVAVTDPDPAPQLTVSPQQPVYITGEAVILTCSAAGTSIVSGVRFFRADQEIQPKELPSPRYNYTNSIQLSGVSRSQAGAYTCESWKTESEREITSKRSQSISIAMTDRDPAPELTVSPKHPVYITGEAVTLTCSAAGTSIVSRVRFFRDDQEIHSKELPSPRYRYTDSIQLSGVSRAQARAYTCETWKTESGREIASKRSRPISIALTDSVPAPQITVFPKHPVYITGEAVTLTCSAAGTSTVSGVRFFMDGQKIHSKELPSPHRYTDSIQLSGVSRSQAGAYTCETWKRDSGREITSKRSRPISIALTDRDPAPELTVSPKHPVYITGEAVTLTCSAAGTSIVSRVRFFRDDQEIHSKELPSPRYRYTDSIQLSGVSRAQARAYTCETWKTESGREIASKRSRPISIALTGLPEVPARCDPSSLSKADPVFHTPLQPHPSP</sequence>
<feature type="domain" description="Ig-like" evidence="4">
    <location>
        <begin position="278"/>
        <end position="369"/>
    </location>
</feature>
<feature type="region of interest" description="Disordered" evidence="3">
    <location>
        <begin position="479"/>
        <end position="506"/>
    </location>
</feature>
<accession>A0A4D9DHC0</accession>
<dbReference type="GO" id="GO:0004888">
    <property type="term" value="F:transmembrane signaling receptor activity"/>
    <property type="evidence" value="ECO:0007669"/>
    <property type="project" value="TreeGrafter"/>
</dbReference>
<evidence type="ECO:0000313" key="5">
    <source>
        <dbReference type="EMBL" id="TFJ95831.1"/>
    </source>
</evidence>
<dbReference type="GO" id="GO:0009897">
    <property type="term" value="C:external side of plasma membrane"/>
    <property type="evidence" value="ECO:0007669"/>
    <property type="project" value="TreeGrafter"/>
</dbReference>
<keyword evidence="6" id="KW-1185">Reference proteome</keyword>
<proteinExistence type="predicted"/>
<dbReference type="Gene3D" id="2.60.40.10">
    <property type="entry name" value="Immunoglobulins"/>
    <property type="match status" value="4"/>
</dbReference>
<evidence type="ECO:0000256" key="3">
    <source>
        <dbReference type="SAM" id="MobiDB-lite"/>
    </source>
</evidence>
<gene>
    <name evidence="5" type="ORF">DR999_PMT22463</name>
</gene>
<feature type="region of interest" description="Disordered" evidence="3">
    <location>
        <begin position="53"/>
        <end position="73"/>
    </location>
</feature>
<evidence type="ECO:0000256" key="2">
    <source>
        <dbReference type="ARBA" id="ARBA00023157"/>
    </source>
</evidence>
<dbReference type="SMART" id="SM00408">
    <property type="entry name" value="IGc2"/>
    <property type="match status" value="4"/>
</dbReference>
<organism evidence="5 6">
    <name type="scientific">Platysternon megacephalum</name>
    <name type="common">big-headed turtle</name>
    <dbReference type="NCBI Taxonomy" id="55544"/>
    <lineage>
        <taxon>Eukaryota</taxon>
        <taxon>Metazoa</taxon>
        <taxon>Chordata</taxon>
        <taxon>Craniata</taxon>
        <taxon>Vertebrata</taxon>
        <taxon>Euteleostomi</taxon>
        <taxon>Archelosauria</taxon>
        <taxon>Testudinata</taxon>
        <taxon>Testudines</taxon>
        <taxon>Cryptodira</taxon>
        <taxon>Durocryptodira</taxon>
        <taxon>Testudinoidea</taxon>
        <taxon>Platysternidae</taxon>
        <taxon>Platysternon</taxon>
    </lineage>
</organism>
<dbReference type="InterPro" id="IPR003598">
    <property type="entry name" value="Ig_sub2"/>
</dbReference>
<comment type="caution">
    <text evidence="5">The sequence shown here is derived from an EMBL/GenBank/DDBJ whole genome shotgun (WGS) entry which is preliminary data.</text>
</comment>
<feature type="domain" description="Ig-like" evidence="4">
    <location>
        <begin position="176"/>
        <end position="268"/>
    </location>
</feature>
<dbReference type="PANTHER" id="PTHR11481:SF64">
    <property type="entry name" value="FC RECEPTOR-LIKE PROTEIN 4"/>
    <property type="match status" value="1"/>
</dbReference>
<dbReference type="SUPFAM" id="SSF48726">
    <property type="entry name" value="Immunoglobulin"/>
    <property type="match status" value="4"/>
</dbReference>
<reference evidence="5 6" key="2">
    <citation type="submission" date="2019-04" db="EMBL/GenBank/DDBJ databases">
        <title>The genome sequence of big-headed turtle.</title>
        <authorList>
            <person name="Gong S."/>
        </authorList>
    </citation>
    <scope>NUCLEOTIDE SEQUENCE [LARGE SCALE GENOMIC DNA]</scope>
    <source>
        <strain evidence="5">DO16091913</strain>
        <tissue evidence="5">Muscle</tissue>
    </source>
</reference>
<dbReference type="SMART" id="SM00409">
    <property type="entry name" value="IG"/>
    <property type="match status" value="4"/>
</dbReference>
<name>A0A4D9DHC0_9SAUR</name>
<dbReference type="OrthoDB" id="6151406at2759"/>
<dbReference type="InterPro" id="IPR003599">
    <property type="entry name" value="Ig_sub"/>
</dbReference>
<dbReference type="InterPro" id="IPR007110">
    <property type="entry name" value="Ig-like_dom"/>
</dbReference>
<dbReference type="GO" id="GO:0006955">
    <property type="term" value="P:immune response"/>
    <property type="evidence" value="ECO:0007669"/>
    <property type="project" value="TreeGrafter"/>
</dbReference>
<dbReference type="InterPro" id="IPR013783">
    <property type="entry name" value="Ig-like_fold"/>
</dbReference>
<dbReference type="Pfam" id="PF13927">
    <property type="entry name" value="Ig_3"/>
    <property type="match status" value="4"/>
</dbReference>
<feature type="domain" description="Ig-like" evidence="4">
    <location>
        <begin position="379"/>
        <end position="471"/>
    </location>
</feature>
<dbReference type="EMBL" id="QXTE01001179">
    <property type="protein sequence ID" value="TFJ95831.1"/>
    <property type="molecule type" value="Genomic_DNA"/>
</dbReference>
<dbReference type="InterPro" id="IPR036179">
    <property type="entry name" value="Ig-like_dom_sf"/>
</dbReference>
<evidence type="ECO:0000259" key="4">
    <source>
        <dbReference type="PROSITE" id="PS50835"/>
    </source>
</evidence>
<reference evidence="5 6" key="1">
    <citation type="submission" date="2019-04" db="EMBL/GenBank/DDBJ databases">
        <title>Draft genome of the big-headed turtle Platysternon megacephalum.</title>
        <authorList>
            <person name="Gong S."/>
        </authorList>
    </citation>
    <scope>NUCLEOTIDE SEQUENCE [LARGE SCALE GENOMIC DNA]</scope>
    <source>
        <strain evidence="5">DO16091913</strain>
        <tissue evidence="5">Muscle</tissue>
    </source>
</reference>
<dbReference type="AlphaFoldDB" id="A0A4D9DHC0"/>
<keyword evidence="1" id="KW-0732">Signal</keyword>
<evidence type="ECO:0000313" key="6">
    <source>
        <dbReference type="Proteomes" id="UP000297703"/>
    </source>
</evidence>
<keyword evidence="2" id="KW-1015">Disulfide bond</keyword>
<dbReference type="Proteomes" id="UP000297703">
    <property type="component" value="Unassembled WGS sequence"/>
</dbReference>
<feature type="domain" description="Ig-like" evidence="4">
    <location>
        <begin position="74"/>
        <end position="158"/>
    </location>
</feature>
<evidence type="ECO:0000256" key="1">
    <source>
        <dbReference type="ARBA" id="ARBA00022729"/>
    </source>
</evidence>
<dbReference type="GO" id="GO:0007166">
    <property type="term" value="P:cell surface receptor signaling pathway"/>
    <property type="evidence" value="ECO:0007669"/>
    <property type="project" value="TreeGrafter"/>
</dbReference>
<protein>
    <submittedName>
        <fullName evidence="5">Acyl-CoA dehydrogenase</fullName>
    </submittedName>
</protein>
<dbReference type="PROSITE" id="PS50835">
    <property type="entry name" value="IG_LIKE"/>
    <property type="match status" value="4"/>
</dbReference>
<dbReference type="InterPro" id="IPR050488">
    <property type="entry name" value="Ig_Fc_receptor"/>
</dbReference>